<evidence type="ECO:0000313" key="3">
    <source>
        <dbReference type="EMBL" id="GGF58871.1"/>
    </source>
</evidence>
<sequence>MKRFLAIAFAVLTLLPFHKAQAVDQDAIQILLESEATARHVLGSRQYPDLNNAFDKAVGVIIVPRLLKGGFIVGGEYGNAVLLSKKSNGSWSYPAFYTIGGGSVGFQIGLKDSQMILVIRTHAGMEAILADQFKVGAEAGIVVGTFGGSVEGASTTAVGADIVAFSLDRGLFGGGALEGSVFAKRADLNQSFYAQAIDPRDIVIEGKASNPAADNLRSTLAALASK</sequence>
<dbReference type="EMBL" id="BMHV01000006">
    <property type="protein sequence ID" value="GGF58871.1"/>
    <property type="molecule type" value="Genomic_DNA"/>
</dbReference>
<accession>A0A917BWY2</accession>
<protein>
    <recommendedName>
        <fullName evidence="2">Ysc84 actin-binding domain-containing protein</fullName>
    </recommendedName>
</protein>
<name>A0A917BWY2_9PROT</name>
<proteinExistence type="predicted"/>
<reference evidence="3" key="2">
    <citation type="submission" date="2020-09" db="EMBL/GenBank/DDBJ databases">
        <authorList>
            <person name="Sun Q."/>
            <person name="Zhou Y."/>
        </authorList>
    </citation>
    <scope>NUCLEOTIDE SEQUENCE</scope>
    <source>
        <strain evidence="3">CGMCC 1.15254</strain>
    </source>
</reference>
<dbReference type="GO" id="GO:0035091">
    <property type="term" value="F:phosphatidylinositol binding"/>
    <property type="evidence" value="ECO:0007669"/>
    <property type="project" value="TreeGrafter"/>
</dbReference>
<keyword evidence="1" id="KW-0732">Signal</keyword>
<keyword evidence="4" id="KW-1185">Reference proteome</keyword>
<evidence type="ECO:0000256" key="1">
    <source>
        <dbReference type="SAM" id="SignalP"/>
    </source>
</evidence>
<comment type="caution">
    <text evidence="3">The sequence shown here is derived from an EMBL/GenBank/DDBJ whole genome shotgun (WGS) entry which is preliminary data.</text>
</comment>
<organism evidence="3 4">
    <name type="scientific">Terasakiella brassicae</name>
    <dbReference type="NCBI Taxonomy" id="1634917"/>
    <lineage>
        <taxon>Bacteria</taxon>
        <taxon>Pseudomonadati</taxon>
        <taxon>Pseudomonadota</taxon>
        <taxon>Alphaproteobacteria</taxon>
        <taxon>Rhodospirillales</taxon>
        <taxon>Terasakiellaceae</taxon>
        <taxon>Terasakiella</taxon>
    </lineage>
</organism>
<reference evidence="3" key="1">
    <citation type="journal article" date="2014" name="Int. J. Syst. Evol. Microbiol.">
        <title>Complete genome sequence of Corynebacterium casei LMG S-19264T (=DSM 44701T), isolated from a smear-ripened cheese.</title>
        <authorList>
            <consortium name="US DOE Joint Genome Institute (JGI-PGF)"/>
            <person name="Walter F."/>
            <person name="Albersmeier A."/>
            <person name="Kalinowski J."/>
            <person name="Ruckert C."/>
        </authorList>
    </citation>
    <scope>NUCLEOTIDE SEQUENCE</scope>
    <source>
        <strain evidence="3">CGMCC 1.15254</strain>
    </source>
</reference>
<dbReference type="Proteomes" id="UP000632498">
    <property type="component" value="Unassembled WGS sequence"/>
</dbReference>
<dbReference type="PANTHER" id="PTHR15629">
    <property type="entry name" value="SH3YL1 PROTEIN"/>
    <property type="match status" value="1"/>
</dbReference>
<dbReference type="InterPro" id="IPR051702">
    <property type="entry name" value="SH3_domain_YSC84-like"/>
</dbReference>
<dbReference type="InterPro" id="IPR007461">
    <property type="entry name" value="Ysc84_actin-binding"/>
</dbReference>
<dbReference type="Pfam" id="PF04366">
    <property type="entry name" value="Ysc84"/>
    <property type="match status" value="1"/>
</dbReference>
<dbReference type="CDD" id="cd11524">
    <property type="entry name" value="SYLF"/>
    <property type="match status" value="1"/>
</dbReference>
<dbReference type="PANTHER" id="PTHR15629:SF2">
    <property type="entry name" value="SH3 DOMAIN-CONTAINING YSC84-LIKE PROTEIN 1"/>
    <property type="match status" value="1"/>
</dbReference>
<dbReference type="AlphaFoldDB" id="A0A917BWY2"/>
<feature type="signal peptide" evidence="1">
    <location>
        <begin position="1"/>
        <end position="22"/>
    </location>
</feature>
<gene>
    <name evidence="3" type="ORF">GCM10011332_10560</name>
</gene>
<feature type="domain" description="Ysc84 actin-binding" evidence="2">
    <location>
        <begin position="101"/>
        <end position="222"/>
    </location>
</feature>
<dbReference type="RefSeq" id="WP_188662485.1">
    <property type="nucleotide sequence ID" value="NZ_BMHV01000006.1"/>
</dbReference>
<evidence type="ECO:0000259" key="2">
    <source>
        <dbReference type="Pfam" id="PF04366"/>
    </source>
</evidence>
<evidence type="ECO:0000313" key="4">
    <source>
        <dbReference type="Proteomes" id="UP000632498"/>
    </source>
</evidence>
<feature type="chain" id="PRO_5036804024" description="Ysc84 actin-binding domain-containing protein" evidence="1">
    <location>
        <begin position="23"/>
        <end position="226"/>
    </location>
</feature>